<evidence type="ECO:0000256" key="1">
    <source>
        <dbReference type="ARBA" id="ARBA00005537"/>
    </source>
</evidence>
<dbReference type="Proteomes" id="UP000054217">
    <property type="component" value="Unassembled WGS sequence"/>
</dbReference>
<dbReference type="Pfam" id="PF05769">
    <property type="entry name" value="SIKE"/>
    <property type="match status" value="1"/>
</dbReference>
<reference evidence="4 5" key="1">
    <citation type="submission" date="2014-04" db="EMBL/GenBank/DDBJ databases">
        <authorList>
            <consortium name="DOE Joint Genome Institute"/>
            <person name="Kuo A."/>
            <person name="Kohler A."/>
            <person name="Costa M.D."/>
            <person name="Nagy L.G."/>
            <person name="Floudas D."/>
            <person name="Copeland A."/>
            <person name="Barry K.W."/>
            <person name="Cichocki N."/>
            <person name="Veneault-Fourrey C."/>
            <person name="LaButti K."/>
            <person name="Lindquist E.A."/>
            <person name="Lipzen A."/>
            <person name="Lundell T."/>
            <person name="Morin E."/>
            <person name="Murat C."/>
            <person name="Sun H."/>
            <person name="Tunlid A."/>
            <person name="Henrissat B."/>
            <person name="Grigoriev I.V."/>
            <person name="Hibbett D.S."/>
            <person name="Martin F."/>
            <person name="Nordberg H.P."/>
            <person name="Cantor M.N."/>
            <person name="Hua S.X."/>
        </authorList>
    </citation>
    <scope>NUCLEOTIDE SEQUENCE [LARGE SCALE GENOMIC DNA]</scope>
    <source>
        <strain evidence="4 5">Marx 270</strain>
    </source>
</reference>
<feature type="region of interest" description="Disordered" evidence="3">
    <location>
        <begin position="172"/>
        <end position="192"/>
    </location>
</feature>
<protein>
    <submittedName>
        <fullName evidence="4">Uncharacterized protein</fullName>
    </submittedName>
</protein>
<comment type="similarity">
    <text evidence="1">Belongs to the SIKE family.</text>
</comment>
<dbReference type="PANTHER" id="PTHR39472">
    <property type="entry name" value="EXPRESSED PROTEIN"/>
    <property type="match status" value="1"/>
</dbReference>
<organism evidence="4 5">
    <name type="scientific">Pisolithus tinctorius Marx 270</name>
    <dbReference type="NCBI Taxonomy" id="870435"/>
    <lineage>
        <taxon>Eukaryota</taxon>
        <taxon>Fungi</taxon>
        <taxon>Dikarya</taxon>
        <taxon>Basidiomycota</taxon>
        <taxon>Agaricomycotina</taxon>
        <taxon>Agaricomycetes</taxon>
        <taxon>Agaricomycetidae</taxon>
        <taxon>Boletales</taxon>
        <taxon>Sclerodermatineae</taxon>
        <taxon>Pisolithaceae</taxon>
        <taxon>Pisolithus</taxon>
    </lineage>
</organism>
<keyword evidence="2" id="KW-0175">Coiled coil</keyword>
<dbReference type="InParanoid" id="A0A0C3PDG9"/>
<evidence type="ECO:0000313" key="4">
    <source>
        <dbReference type="EMBL" id="KIO06201.1"/>
    </source>
</evidence>
<dbReference type="InterPro" id="IPR008555">
    <property type="entry name" value="SIKE"/>
</dbReference>
<accession>A0A0C3PDG9</accession>
<dbReference type="EMBL" id="KN831964">
    <property type="protein sequence ID" value="KIO06201.1"/>
    <property type="molecule type" value="Genomic_DNA"/>
</dbReference>
<evidence type="ECO:0000256" key="2">
    <source>
        <dbReference type="ARBA" id="ARBA00023054"/>
    </source>
</evidence>
<proteinExistence type="inferred from homology"/>
<name>A0A0C3PDG9_PISTI</name>
<dbReference type="STRING" id="870435.A0A0C3PDG9"/>
<dbReference type="HOGENOM" id="CLU_052711_1_0_1"/>
<reference evidence="5" key="2">
    <citation type="submission" date="2015-01" db="EMBL/GenBank/DDBJ databases">
        <title>Evolutionary Origins and Diversification of the Mycorrhizal Mutualists.</title>
        <authorList>
            <consortium name="DOE Joint Genome Institute"/>
            <consortium name="Mycorrhizal Genomics Consortium"/>
            <person name="Kohler A."/>
            <person name="Kuo A."/>
            <person name="Nagy L.G."/>
            <person name="Floudas D."/>
            <person name="Copeland A."/>
            <person name="Barry K.W."/>
            <person name="Cichocki N."/>
            <person name="Veneault-Fourrey C."/>
            <person name="LaButti K."/>
            <person name="Lindquist E.A."/>
            <person name="Lipzen A."/>
            <person name="Lundell T."/>
            <person name="Morin E."/>
            <person name="Murat C."/>
            <person name="Riley R."/>
            <person name="Ohm R."/>
            <person name="Sun H."/>
            <person name="Tunlid A."/>
            <person name="Henrissat B."/>
            <person name="Grigoriev I.V."/>
            <person name="Hibbett D.S."/>
            <person name="Martin F."/>
        </authorList>
    </citation>
    <scope>NUCLEOTIDE SEQUENCE [LARGE SCALE GENOMIC DNA]</scope>
    <source>
        <strain evidence="5">Marx 270</strain>
    </source>
</reference>
<gene>
    <name evidence="4" type="ORF">M404DRAFT_999420</name>
</gene>
<dbReference type="AlphaFoldDB" id="A0A0C3PDG9"/>
<evidence type="ECO:0000256" key="3">
    <source>
        <dbReference type="SAM" id="MobiDB-lite"/>
    </source>
</evidence>
<evidence type="ECO:0000313" key="5">
    <source>
        <dbReference type="Proteomes" id="UP000054217"/>
    </source>
</evidence>
<keyword evidence="5" id="KW-1185">Reference proteome</keyword>
<dbReference type="OrthoDB" id="21214at2759"/>
<sequence>MTVVDTSSDSELVRLLSTIQELSEQLSQNRSLATSLYTTTGTVKTQATHAQTGFVLRRFNLDKTKEAYDAELQRMNASLVSDNQSLQHDNKQLGILIREYEQTLESVMSAFRTRARDVQEHELAFIRDYESKLLKKESENLLRALTTSTSESVSLARMSSALRKLMRLLNGEDALSSPSGSPSPDGASSPVDEAFEFDEGRKDDRALEQEIELARLQKENIVLRRMLNLQLPESEYKGSGVESIGTVDLHRHLVPRPSSIIQRGEKLGGMRGTVGPYGTYKRRPGQAL</sequence>
<dbReference type="PANTHER" id="PTHR39472:SF1">
    <property type="entry name" value="EXPRESSED PROTEIN"/>
    <property type="match status" value="1"/>
</dbReference>
<feature type="compositionally biased region" description="Low complexity" evidence="3">
    <location>
        <begin position="173"/>
        <end position="190"/>
    </location>
</feature>